<comment type="caution">
    <text evidence="3">The sequence shown here is derived from an EMBL/GenBank/DDBJ whole genome shotgun (WGS) entry which is preliminary data.</text>
</comment>
<dbReference type="EMBL" id="NHZQ01000363">
    <property type="protein sequence ID" value="PSK40134.1"/>
    <property type="molecule type" value="Genomic_DNA"/>
</dbReference>
<evidence type="ECO:0000313" key="3">
    <source>
        <dbReference type="EMBL" id="PSK40134.1"/>
    </source>
</evidence>
<keyword evidence="2" id="KW-0812">Transmembrane</keyword>
<keyword evidence="2" id="KW-1133">Transmembrane helix</keyword>
<dbReference type="Proteomes" id="UP000243723">
    <property type="component" value="Unassembled WGS sequence"/>
</dbReference>
<proteinExistence type="predicted"/>
<keyword evidence="2" id="KW-0472">Membrane</keyword>
<feature type="region of interest" description="Disordered" evidence="1">
    <location>
        <begin position="37"/>
        <end position="67"/>
    </location>
</feature>
<feature type="region of interest" description="Disordered" evidence="1">
    <location>
        <begin position="246"/>
        <end position="368"/>
    </location>
</feature>
<dbReference type="OrthoDB" id="4492972at2759"/>
<accession>A0A2P7YW18</accession>
<dbReference type="AlphaFoldDB" id="A0A2P7YW18"/>
<evidence type="ECO:0000313" key="4">
    <source>
        <dbReference type="Proteomes" id="UP000243723"/>
    </source>
</evidence>
<feature type="compositionally biased region" description="Low complexity" evidence="1">
    <location>
        <begin position="155"/>
        <end position="166"/>
    </location>
</feature>
<organism evidence="3 4">
    <name type="scientific">Elsinoe australis</name>
    <dbReference type="NCBI Taxonomy" id="40998"/>
    <lineage>
        <taxon>Eukaryota</taxon>
        <taxon>Fungi</taxon>
        <taxon>Dikarya</taxon>
        <taxon>Ascomycota</taxon>
        <taxon>Pezizomycotina</taxon>
        <taxon>Dothideomycetes</taxon>
        <taxon>Dothideomycetidae</taxon>
        <taxon>Myriangiales</taxon>
        <taxon>Elsinoaceae</taxon>
        <taxon>Elsinoe</taxon>
    </lineage>
</organism>
<feature type="transmembrane region" description="Helical" evidence="2">
    <location>
        <begin position="75"/>
        <end position="96"/>
    </location>
</feature>
<evidence type="ECO:0000256" key="1">
    <source>
        <dbReference type="SAM" id="MobiDB-lite"/>
    </source>
</evidence>
<sequence>MTCAEKRRNADSSTPPFYGELYPSSCSNHIPPISSSALSHASPQIRGTSANGLTPSQQHHPPNNRPSTTMISRSLTLLSTPFIILLSIPLAIFALITTSLAFTTLLLRISVVYLELLLALLQSFLSPTPPSKPTFPATIPTSHPIGPLSHHAGRRTSSASSTSLSLQTPSTHPNGVNNPSYPSSVPAIPNTARLPRPPSLASLLGTTTTPRDYESVGGWRLTSVDSDEEALWTGINSRLELPALTVPSPSTLTRNHHRSLTGGSRRGSNGAVAAGQGTGTGTGSPEMKGRSPGWNRRRGRGSRAGSGTGSPEEYFSIGTGQALGQGVKGLGMTEMGGEEGSARREVASRGHSRRSSVSLVKVRGEGER</sequence>
<evidence type="ECO:0000256" key="2">
    <source>
        <dbReference type="SAM" id="Phobius"/>
    </source>
</evidence>
<reference evidence="3 4" key="1">
    <citation type="submission" date="2017-05" db="EMBL/GenBank/DDBJ databases">
        <title>Draft genome sequence of Elsinoe australis.</title>
        <authorList>
            <person name="Cheng Q."/>
        </authorList>
    </citation>
    <scope>NUCLEOTIDE SEQUENCE [LARGE SCALE GENOMIC DNA]</scope>
    <source>
        <strain evidence="3 4">NL1</strain>
    </source>
</reference>
<feature type="region of interest" description="Disordered" evidence="1">
    <location>
        <begin position="131"/>
        <end position="211"/>
    </location>
</feature>
<protein>
    <submittedName>
        <fullName evidence="3">Uncharacterized protein</fullName>
    </submittedName>
</protein>
<gene>
    <name evidence="3" type="ORF">B9Z65_8074</name>
</gene>
<name>A0A2P7YW18_9PEZI</name>
<keyword evidence="4" id="KW-1185">Reference proteome</keyword>
<feature type="compositionally biased region" description="Polar residues" evidence="1">
    <location>
        <begin position="167"/>
        <end position="183"/>
    </location>
</feature>